<feature type="compositionally biased region" description="Pro residues" evidence="1">
    <location>
        <begin position="347"/>
        <end position="375"/>
    </location>
</feature>
<gene>
    <name evidence="2" type="ORF">EJ08DRAFT_664430</name>
</gene>
<feature type="region of interest" description="Disordered" evidence="1">
    <location>
        <begin position="255"/>
        <end position="274"/>
    </location>
</feature>
<organism evidence="2 3">
    <name type="scientific">Tothia fuscella</name>
    <dbReference type="NCBI Taxonomy" id="1048955"/>
    <lineage>
        <taxon>Eukaryota</taxon>
        <taxon>Fungi</taxon>
        <taxon>Dikarya</taxon>
        <taxon>Ascomycota</taxon>
        <taxon>Pezizomycotina</taxon>
        <taxon>Dothideomycetes</taxon>
        <taxon>Pleosporomycetidae</taxon>
        <taxon>Venturiales</taxon>
        <taxon>Cylindrosympodiaceae</taxon>
        <taxon>Tothia</taxon>
    </lineage>
</organism>
<dbReference type="Proteomes" id="UP000800235">
    <property type="component" value="Unassembled WGS sequence"/>
</dbReference>
<sequence>MCLHLLISPTARRSKRRVKEGTYQVYIEKFPRRFPKGHPGYVPKKKPGPNGESPYQPGEAIPAHINPITGKWKDPRKPRAAFVCRRPDEHDKRHAKGELGHRFFAPGEVEGDEMDDIAGDEAAGRFDDGGEGAGGGGGDFGDFGPPPGRGGVYPGRGGGYARGGDGYPARGGGYPGGRGGYPRGGGYRGRYARGRGMGYPVMILMTYDKRKRTRRGSKRVKEGTHHVFIQQWPPKYPPGHPTYVPEKEKYEPGDPLPAHFDTVTGKPKDEKAYKKRRPAIVIRRADAHDEKHAKRELGDKFVNGAWTPYKKAYGMEWRGGRAFASGVVGAKEDVGTKEKAPVVAEPVPAPAPAAAPAPVPPTAPPADPAPPAVPA</sequence>
<keyword evidence="3" id="KW-1185">Reference proteome</keyword>
<comment type="caution">
    <text evidence="2">The sequence shown here is derived from an EMBL/GenBank/DDBJ whole genome shotgun (WGS) entry which is preliminary data.</text>
</comment>
<reference evidence="2" key="1">
    <citation type="journal article" date="2020" name="Stud. Mycol.">
        <title>101 Dothideomycetes genomes: a test case for predicting lifestyles and emergence of pathogens.</title>
        <authorList>
            <person name="Haridas S."/>
            <person name="Albert R."/>
            <person name="Binder M."/>
            <person name="Bloem J."/>
            <person name="Labutti K."/>
            <person name="Salamov A."/>
            <person name="Andreopoulos B."/>
            <person name="Baker S."/>
            <person name="Barry K."/>
            <person name="Bills G."/>
            <person name="Bluhm B."/>
            <person name="Cannon C."/>
            <person name="Castanera R."/>
            <person name="Culley D."/>
            <person name="Daum C."/>
            <person name="Ezra D."/>
            <person name="Gonzalez J."/>
            <person name="Henrissat B."/>
            <person name="Kuo A."/>
            <person name="Liang C."/>
            <person name="Lipzen A."/>
            <person name="Lutzoni F."/>
            <person name="Magnuson J."/>
            <person name="Mondo S."/>
            <person name="Nolan M."/>
            <person name="Ohm R."/>
            <person name="Pangilinan J."/>
            <person name="Park H.-J."/>
            <person name="Ramirez L."/>
            <person name="Alfaro M."/>
            <person name="Sun H."/>
            <person name="Tritt A."/>
            <person name="Yoshinaga Y."/>
            <person name="Zwiers L.-H."/>
            <person name="Turgeon B."/>
            <person name="Goodwin S."/>
            <person name="Spatafora J."/>
            <person name="Crous P."/>
            <person name="Grigoriev I."/>
        </authorList>
    </citation>
    <scope>NUCLEOTIDE SEQUENCE</scope>
    <source>
        <strain evidence="2">CBS 130266</strain>
    </source>
</reference>
<dbReference type="AlphaFoldDB" id="A0A9P4NIP5"/>
<protein>
    <submittedName>
        <fullName evidence="2">Uncharacterized protein</fullName>
    </submittedName>
</protein>
<feature type="region of interest" description="Disordered" evidence="1">
    <location>
        <begin position="124"/>
        <end position="157"/>
    </location>
</feature>
<name>A0A9P4NIP5_9PEZI</name>
<evidence type="ECO:0000313" key="3">
    <source>
        <dbReference type="Proteomes" id="UP000800235"/>
    </source>
</evidence>
<feature type="region of interest" description="Disordered" evidence="1">
    <location>
        <begin position="333"/>
        <end position="375"/>
    </location>
</feature>
<evidence type="ECO:0000256" key="1">
    <source>
        <dbReference type="SAM" id="MobiDB-lite"/>
    </source>
</evidence>
<proteinExistence type="predicted"/>
<feature type="compositionally biased region" description="Gly residues" evidence="1">
    <location>
        <begin position="131"/>
        <end position="141"/>
    </location>
</feature>
<accession>A0A9P4NIP5</accession>
<evidence type="ECO:0000313" key="2">
    <source>
        <dbReference type="EMBL" id="KAF2423421.1"/>
    </source>
</evidence>
<feature type="region of interest" description="Disordered" evidence="1">
    <location>
        <begin position="36"/>
        <end position="76"/>
    </location>
</feature>
<dbReference type="EMBL" id="MU007082">
    <property type="protein sequence ID" value="KAF2423421.1"/>
    <property type="molecule type" value="Genomic_DNA"/>
</dbReference>